<feature type="coiled-coil region" evidence="1">
    <location>
        <begin position="114"/>
        <end position="141"/>
    </location>
</feature>
<evidence type="ECO:0000256" key="2">
    <source>
        <dbReference type="SAM" id="Phobius"/>
    </source>
</evidence>
<dbReference type="Gene3D" id="1.20.58.60">
    <property type="match status" value="1"/>
</dbReference>
<gene>
    <name evidence="3" type="ORF">NCTC9426_02235</name>
</gene>
<feature type="transmembrane region" description="Helical" evidence="2">
    <location>
        <begin position="12"/>
        <end position="29"/>
    </location>
</feature>
<dbReference type="EMBL" id="UGPZ01000003">
    <property type="protein sequence ID" value="STY93505.1"/>
    <property type="molecule type" value="Genomic_DNA"/>
</dbReference>
<keyword evidence="1" id="KW-0175">Coiled coil</keyword>
<keyword evidence="2" id="KW-0472">Membrane</keyword>
<evidence type="ECO:0000313" key="4">
    <source>
        <dbReference type="Proteomes" id="UP000254133"/>
    </source>
</evidence>
<keyword evidence="2" id="KW-0812">Transmembrane</keyword>
<proteinExistence type="predicted"/>
<feature type="transmembrane region" description="Helical" evidence="2">
    <location>
        <begin position="41"/>
        <end position="59"/>
    </location>
</feature>
<dbReference type="AlphaFoldDB" id="A0A378PYL0"/>
<reference evidence="3 4" key="1">
    <citation type="submission" date="2018-06" db="EMBL/GenBank/DDBJ databases">
        <authorList>
            <consortium name="Pathogen Informatics"/>
            <person name="Doyle S."/>
        </authorList>
    </citation>
    <scope>NUCLEOTIDE SEQUENCE [LARGE SCALE GENOMIC DNA]</scope>
    <source>
        <strain evidence="3 4">NCTC9426</strain>
    </source>
</reference>
<dbReference type="Proteomes" id="UP000254133">
    <property type="component" value="Unassembled WGS sequence"/>
</dbReference>
<accession>A0A378PYL0</accession>
<protein>
    <submittedName>
        <fullName evidence="3">Chromosome segregation protein SMC</fullName>
    </submittedName>
</protein>
<feature type="transmembrane region" description="Helical" evidence="2">
    <location>
        <begin position="79"/>
        <end position="96"/>
    </location>
</feature>
<name>A0A378PYL0_MORBO</name>
<dbReference type="RefSeq" id="WP_115369807.1">
    <property type="nucleotide sequence ID" value="NZ_CP087823.1"/>
</dbReference>
<organism evidence="3 4">
    <name type="scientific">Moraxella bovis</name>
    <dbReference type="NCBI Taxonomy" id="476"/>
    <lineage>
        <taxon>Bacteria</taxon>
        <taxon>Pseudomonadati</taxon>
        <taxon>Pseudomonadota</taxon>
        <taxon>Gammaproteobacteria</taxon>
        <taxon>Moraxellales</taxon>
        <taxon>Moraxellaceae</taxon>
        <taxon>Moraxella</taxon>
    </lineage>
</organism>
<feature type="coiled-coil region" evidence="1">
    <location>
        <begin position="198"/>
        <end position="267"/>
    </location>
</feature>
<evidence type="ECO:0000313" key="3">
    <source>
        <dbReference type="EMBL" id="STY93505.1"/>
    </source>
</evidence>
<evidence type="ECO:0000256" key="1">
    <source>
        <dbReference type="SAM" id="Coils"/>
    </source>
</evidence>
<sequence>MLDLFMNLPNETKFFIAFIFVFALVFHIAYNKNISEKAPTFLTTLGIFATFFAIARGLLEFNALNITSSVPALLESMKTAFWASVFGVGSALTFKLRDIFFPNYEEFSDNEKFYQILIDELRGLREENKELLEQSIKSQNEALSKIAKSSSEELVNALQDVIKDFNAKINEQFGENFKQLNQAVEKLLVWQNQYTDYIDASTNSLNQLIENIEQLTNKLNSVIEQSNVITNNFNSTVENSKNFIDVSKNLETTLGNLNAQRQAIQTQLTTLSTLVIQASDDLPKISSQILSIATTMQNSSDEFNRKVASLAESTEKQTNALNKGIEEALTQSLTTLGGQLTAMTEKFANDYNALSNALARISQITKQSGR</sequence>
<keyword evidence="2" id="KW-1133">Transmembrane helix</keyword>